<accession>A0ABV4CB60</accession>
<feature type="transmembrane region" description="Helical" evidence="1">
    <location>
        <begin position="12"/>
        <end position="35"/>
    </location>
</feature>
<keyword evidence="1" id="KW-0812">Transmembrane</keyword>
<reference evidence="2 3" key="1">
    <citation type="submission" date="2024-08" db="EMBL/GenBank/DDBJ databases">
        <title>Genome mining of Saccharopolyspora cebuensis PGLac3 from Nigerian medicinal plant.</title>
        <authorList>
            <person name="Ezeobiora C.E."/>
            <person name="Igbokwe N.H."/>
            <person name="Amin D.H."/>
            <person name="Mendie U.E."/>
        </authorList>
    </citation>
    <scope>NUCLEOTIDE SEQUENCE [LARGE SCALE GENOMIC DNA]</scope>
    <source>
        <strain evidence="2 3">PGLac3</strain>
    </source>
</reference>
<proteinExistence type="predicted"/>
<feature type="transmembrane region" description="Helical" evidence="1">
    <location>
        <begin position="80"/>
        <end position="99"/>
    </location>
</feature>
<comment type="caution">
    <text evidence="2">The sequence shown here is derived from an EMBL/GenBank/DDBJ whole genome shotgun (WGS) entry which is preliminary data.</text>
</comment>
<name>A0ABV4CB60_9PSEU</name>
<dbReference type="EMBL" id="JBGEHV010000003">
    <property type="protein sequence ID" value="MEY8038345.1"/>
    <property type="molecule type" value="Genomic_DNA"/>
</dbReference>
<organism evidence="2 3">
    <name type="scientific">Saccharopolyspora cebuensis</name>
    <dbReference type="NCBI Taxonomy" id="418759"/>
    <lineage>
        <taxon>Bacteria</taxon>
        <taxon>Bacillati</taxon>
        <taxon>Actinomycetota</taxon>
        <taxon>Actinomycetes</taxon>
        <taxon>Pseudonocardiales</taxon>
        <taxon>Pseudonocardiaceae</taxon>
        <taxon>Saccharopolyspora</taxon>
    </lineage>
</organism>
<sequence>MAAPRSKPRLVAAVLSGVLCAAVDLVALFAVVSAFTMRPDGGWDEDVLTAIEVSALTGGVLAVLGVVPAGLAVALRWLRWWWLLPPAVLLLAAIARFSWSALTYPTG</sequence>
<keyword evidence="1" id="KW-1133">Transmembrane helix</keyword>
<keyword evidence="1" id="KW-0472">Membrane</keyword>
<feature type="transmembrane region" description="Helical" evidence="1">
    <location>
        <begin position="47"/>
        <end position="73"/>
    </location>
</feature>
<protein>
    <submittedName>
        <fullName evidence="2">Uncharacterized protein</fullName>
    </submittedName>
</protein>
<evidence type="ECO:0000256" key="1">
    <source>
        <dbReference type="SAM" id="Phobius"/>
    </source>
</evidence>
<evidence type="ECO:0000313" key="3">
    <source>
        <dbReference type="Proteomes" id="UP001564626"/>
    </source>
</evidence>
<gene>
    <name evidence="2" type="ORF">AB8O55_02955</name>
</gene>
<keyword evidence="3" id="KW-1185">Reference proteome</keyword>
<evidence type="ECO:0000313" key="2">
    <source>
        <dbReference type="EMBL" id="MEY8038345.1"/>
    </source>
</evidence>
<dbReference type="Proteomes" id="UP001564626">
    <property type="component" value="Unassembled WGS sequence"/>
</dbReference>
<dbReference type="RefSeq" id="WP_345355890.1">
    <property type="nucleotide sequence ID" value="NZ_BAABII010000002.1"/>
</dbReference>